<feature type="transmembrane region" description="Helical" evidence="1">
    <location>
        <begin position="44"/>
        <end position="66"/>
    </location>
</feature>
<feature type="transmembrane region" description="Helical" evidence="1">
    <location>
        <begin position="177"/>
        <end position="205"/>
    </location>
</feature>
<gene>
    <name evidence="2" type="ORF">C1702_15215</name>
</gene>
<dbReference type="AlphaFoldDB" id="A0A2S5T1C7"/>
<evidence type="ECO:0000313" key="2">
    <source>
        <dbReference type="EMBL" id="PPE68825.1"/>
    </source>
</evidence>
<accession>A0A2S5T1C7</accession>
<evidence type="ECO:0000313" key="3">
    <source>
        <dbReference type="Proteomes" id="UP000239406"/>
    </source>
</evidence>
<keyword evidence="1" id="KW-0472">Membrane</keyword>
<dbReference type="Proteomes" id="UP000239406">
    <property type="component" value="Unassembled WGS sequence"/>
</dbReference>
<feature type="transmembrane region" description="Helical" evidence="1">
    <location>
        <begin position="249"/>
        <end position="274"/>
    </location>
</feature>
<proteinExistence type="predicted"/>
<dbReference type="EMBL" id="PSNY01000019">
    <property type="protein sequence ID" value="PPE68825.1"/>
    <property type="molecule type" value="Genomic_DNA"/>
</dbReference>
<evidence type="ECO:0000256" key="1">
    <source>
        <dbReference type="SAM" id="Phobius"/>
    </source>
</evidence>
<feature type="transmembrane region" description="Helical" evidence="1">
    <location>
        <begin position="12"/>
        <end position="32"/>
    </location>
</feature>
<keyword evidence="3" id="KW-1185">Reference proteome</keyword>
<protein>
    <submittedName>
        <fullName evidence="2">Uncharacterized protein</fullName>
    </submittedName>
</protein>
<comment type="caution">
    <text evidence="2">The sequence shown here is derived from an EMBL/GenBank/DDBJ whole genome shotgun (WGS) entry which is preliminary data.</text>
</comment>
<feature type="transmembrane region" description="Helical" evidence="1">
    <location>
        <begin position="128"/>
        <end position="157"/>
    </location>
</feature>
<organism evidence="2 3">
    <name type="scientific">Caldimonas thermodepolymerans</name>
    <dbReference type="NCBI Taxonomy" id="215580"/>
    <lineage>
        <taxon>Bacteria</taxon>
        <taxon>Pseudomonadati</taxon>
        <taxon>Pseudomonadota</taxon>
        <taxon>Betaproteobacteria</taxon>
        <taxon>Burkholderiales</taxon>
        <taxon>Sphaerotilaceae</taxon>
        <taxon>Caldimonas</taxon>
    </lineage>
</organism>
<keyword evidence="1" id="KW-0812">Transmembrane</keyword>
<keyword evidence="1" id="KW-1133">Transmembrane helix</keyword>
<reference evidence="2 3" key="1">
    <citation type="submission" date="2018-02" db="EMBL/GenBank/DDBJ databases">
        <title>Reclassifiation of [Polyangium] brachysporum DSM 7029 as Guopingzhaonella breviflexa gen. nov., sp. nov., a member of the family Comamonadaceae.</title>
        <authorList>
            <person name="Tang B."/>
        </authorList>
    </citation>
    <scope>NUCLEOTIDE SEQUENCE [LARGE SCALE GENOMIC DNA]</scope>
    <source>
        <strain evidence="2 3">DSM 15344</strain>
    </source>
</reference>
<sequence length="394" mass="39196">MLACVDGVRHLPALAVLLGTFAAAGLLLAMLAQAVARGQGATMVLYGVLAFLVAFYGGNAAGLMVMDDARGQPRRGIVDALATALRTAHRLLGALLLIAIAYAAGALLLALVLVVCKAPVLGPAAYTVVLPVAVVIAGLALLVLPTVVVPLAAPAVWEGADTLQCVSRLFAIARRRLLEVVLLMLVVGLLASVVGALVMFVVAVGGQVVARLSAWILGPQAPAQQLMAGLFGFGLRSLTGAGVNVGASAYAAAGVIGGGVVAVVGSVLPGLVYLRGACEVYLAHADAEDEAASGHDPARPGGAAAGTKAAGAAAGAARSRGILATVAPEASALETTITMARSPLASTTEVDVPLDLVATVACCPACQHAVQPGDHYCGTCGAPLDGDRPEAAPR</sequence>
<name>A0A2S5T1C7_9BURK</name>
<feature type="transmembrane region" description="Helical" evidence="1">
    <location>
        <begin position="91"/>
        <end position="116"/>
    </location>
</feature>